<sequence>MRPSRGMGIVVLVLVGVSGCAGVPQRSRTSSPLEAPTASPSVQQSGWRGWWSRLRNPAPAPASGPVTDLRIETSGRVGPEREIWPDRNRSILSRFLPSGLKPRGDNGGPTLGRNNPTPTMTAAEANRAIASLARPRKDDDFVLPVRIWGDPDDPTPTLRASLGSQPPDDDQTPPSALASPIPLPGPFMERFSTQPTAKTDEAARSTSADASRAEDVGPPPLVDQAAAPDSAPALDSPTATLASVVQLPPPPPVRPSPRAVPPTTAPTPPASPSPTTEPAKPEAPVATESAKPDSEPKTSEDAAPPPPAEHAPEAPSPTLPSAPTAAMLPPSAQAPSPIVAESQTGGALSPTLFAARRPDDSASHGGWFTKWMRPRQPEHQHQAIVYASAQGPAQLPPVLVPTSYYSAVARPSSPTPTQPYVSPTAQQAFVMPTPQSPATTSHVKKPCAVLTRLHDRLEQLRQWKHDHICKHIQSFKEGLAGKHRCQACGGTGVAPLPSAQAKPTPQGAPAFPAPQAQAQSQSLFRFGLLAEPSHVAEREQVVERVAAQGLDEASQR</sequence>
<dbReference type="PROSITE" id="PS51257">
    <property type="entry name" value="PROKAR_LIPOPROTEIN"/>
    <property type="match status" value="1"/>
</dbReference>
<evidence type="ECO:0000256" key="1">
    <source>
        <dbReference type="SAM" id="MobiDB-lite"/>
    </source>
</evidence>
<evidence type="ECO:0000313" key="2">
    <source>
        <dbReference type="EMBL" id="APW62713.1"/>
    </source>
</evidence>
<dbReference type="AlphaFoldDB" id="A0A1U7CV09"/>
<feature type="region of interest" description="Disordered" evidence="1">
    <location>
        <begin position="144"/>
        <end position="345"/>
    </location>
</feature>
<dbReference type="RefSeq" id="WP_145952254.1">
    <property type="nucleotide sequence ID" value="NZ_CP019082.1"/>
</dbReference>
<keyword evidence="3" id="KW-1185">Reference proteome</keyword>
<feature type="compositionally biased region" description="Low complexity" evidence="1">
    <location>
        <begin position="225"/>
        <end position="239"/>
    </location>
</feature>
<dbReference type="KEGG" id="pbor:BSF38_04265"/>
<organism evidence="2 3">
    <name type="scientific">Paludisphaera borealis</name>
    <dbReference type="NCBI Taxonomy" id="1387353"/>
    <lineage>
        <taxon>Bacteria</taxon>
        <taxon>Pseudomonadati</taxon>
        <taxon>Planctomycetota</taxon>
        <taxon>Planctomycetia</taxon>
        <taxon>Isosphaerales</taxon>
        <taxon>Isosphaeraceae</taxon>
        <taxon>Paludisphaera</taxon>
    </lineage>
</organism>
<feature type="region of interest" description="Disordered" evidence="1">
    <location>
        <begin position="96"/>
        <end position="119"/>
    </location>
</feature>
<feature type="region of interest" description="Disordered" evidence="1">
    <location>
        <begin position="23"/>
        <end position="74"/>
    </location>
</feature>
<feature type="compositionally biased region" description="Pro residues" evidence="1">
    <location>
        <begin position="247"/>
        <end position="272"/>
    </location>
</feature>
<gene>
    <name evidence="2" type="ORF">BSF38_04265</name>
</gene>
<proteinExistence type="predicted"/>
<feature type="compositionally biased region" description="Low complexity" evidence="1">
    <location>
        <begin position="273"/>
        <end position="288"/>
    </location>
</feature>
<feature type="region of interest" description="Disordered" evidence="1">
    <location>
        <begin position="496"/>
        <end position="515"/>
    </location>
</feature>
<feature type="compositionally biased region" description="Polar residues" evidence="1">
    <location>
        <begin position="26"/>
        <end position="46"/>
    </location>
</feature>
<dbReference type="EMBL" id="CP019082">
    <property type="protein sequence ID" value="APW62713.1"/>
    <property type="molecule type" value="Genomic_DNA"/>
</dbReference>
<evidence type="ECO:0000313" key="3">
    <source>
        <dbReference type="Proteomes" id="UP000186309"/>
    </source>
</evidence>
<feature type="compositionally biased region" description="Low complexity" evidence="1">
    <location>
        <begin position="503"/>
        <end position="515"/>
    </location>
</feature>
<feature type="compositionally biased region" description="Basic and acidic residues" evidence="1">
    <location>
        <begin position="290"/>
        <end position="300"/>
    </location>
</feature>
<dbReference type="OrthoDB" id="10018058at2"/>
<feature type="compositionally biased region" description="Low complexity" evidence="1">
    <location>
        <begin position="321"/>
        <end position="331"/>
    </location>
</feature>
<dbReference type="Proteomes" id="UP000186309">
    <property type="component" value="Chromosome"/>
</dbReference>
<protein>
    <submittedName>
        <fullName evidence="2">Uncharacterized protein</fullName>
    </submittedName>
</protein>
<reference evidence="3" key="1">
    <citation type="submission" date="2016-12" db="EMBL/GenBank/DDBJ databases">
        <title>Comparative genomics of four Isosphaeraceae planctomycetes: a common pool of plasmids and glycoside hydrolase genes.</title>
        <authorList>
            <person name="Ivanova A."/>
        </authorList>
    </citation>
    <scope>NUCLEOTIDE SEQUENCE [LARGE SCALE GENOMIC DNA]</scope>
    <source>
        <strain evidence="3">PX4</strain>
    </source>
</reference>
<feature type="compositionally biased region" description="Pro residues" evidence="1">
    <location>
        <begin position="303"/>
        <end position="320"/>
    </location>
</feature>
<accession>A0A1U7CV09</accession>
<name>A0A1U7CV09_9BACT</name>